<feature type="domain" description="Helicase C-terminal" evidence="7">
    <location>
        <begin position="18"/>
        <end position="163"/>
    </location>
</feature>
<evidence type="ECO:0000259" key="7">
    <source>
        <dbReference type="PROSITE" id="PS51194"/>
    </source>
</evidence>
<feature type="region of interest" description="Disordered" evidence="6">
    <location>
        <begin position="140"/>
        <end position="180"/>
    </location>
</feature>
<dbReference type="Gene3D" id="3.40.50.300">
    <property type="entry name" value="P-loop containing nucleotide triphosphate hydrolases"/>
    <property type="match status" value="1"/>
</dbReference>
<protein>
    <recommendedName>
        <fullName evidence="5">DNA 3'-5' helicase</fullName>
        <ecNumber evidence="5">5.6.2.4</ecNumber>
    </recommendedName>
</protein>
<keyword evidence="8" id="KW-0378">Hydrolase</keyword>
<comment type="catalytic activity">
    <reaction evidence="4">
        <text>Couples ATP hydrolysis with the unwinding of duplex DNA by translocating in the 3'-5' direction.</text>
        <dbReference type="EC" id="5.6.2.4"/>
    </reaction>
</comment>
<keyword evidence="9" id="KW-1185">Reference proteome</keyword>
<evidence type="ECO:0000256" key="2">
    <source>
        <dbReference type="ARBA" id="ARBA00023125"/>
    </source>
</evidence>
<comment type="caution">
    <text evidence="8">The sequence shown here is derived from an EMBL/GenBank/DDBJ whole genome shotgun (WGS) entry which is preliminary data.</text>
</comment>
<dbReference type="InterPro" id="IPR001650">
    <property type="entry name" value="Helicase_C-like"/>
</dbReference>
<dbReference type="Proteomes" id="UP001362999">
    <property type="component" value="Unassembled WGS sequence"/>
</dbReference>
<dbReference type="InterPro" id="IPR027417">
    <property type="entry name" value="P-loop_NTPase"/>
</dbReference>
<accession>A0AAV9ZWR0</accession>
<evidence type="ECO:0000256" key="6">
    <source>
        <dbReference type="SAM" id="MobiDB-lite"/>
    </source>
</evidence>
<reference evidence="8 9" key="1">
    <citation type="journal article" date="2024" name="J Genomics">
        <title>Draft genome sequencing and assembly of Favolaschia claudopus CIRM-BRFM 2984 isolated from oak limbs.</title>
        <authorList>
            <person name="Navarro D."/>
            <person name="Drula E."/>
            <person name="Chaduli D."/>
            <person name="Cazenave R."/>
            <person name="Ahrendt S."/>
            <person name="Wang J."/>
            <person name="Lipzen A."/>
            <person name="Daum C."/>
            <person name="Barry K."/>
            <person name="Grigoriev I.V."/>
            <person name="Favel A."/>
            <person name="Rosso M.N."/>
            <person name="Martin F."/>
        </authorList>
    </citation>
    <scope>NUCLEOTIDE SEQUENCE [LARGE SCALE GENOMIC DNA]</scope>
    <source>
        <strain evidence="8 9">CIRM-BRFM 2984</strain>
    </source>
</reference>
<gene>
    <name evidence="8" type="ORF">R3P38DRAFT_3223925</name>
</gene>
<dbReference type="PROSITE" id="PS51194">
    <property type="entry name" value="HELICASE_CTER"/>
    <property type="match status" value="1"/>
</dbReference>
<evidence type="ECO:0000256" key="5">
    <source>
        <dbReference type="ARBA" id="ARBA00034808"/>
    </source>
</evidence>
<dbReference type="GO" id="GO:0000724">
    <property type="term" value="P:double-strand break repair via homologous recombination"/>
    <property type="evidence" value="ECO:0007669"/>
    <property type="project" value="TreeGrafter"/>
</dbReference>
<dbReference type="PANTHER" id="PTHR13710:SF105">
    <property type="entry name" value="ATP-DEPENDENT DNA HELICASE Q1"/>
    <property type="match status" value="1"/>
</dbReference>
<dbReference type="SUPFAM" id="SSF52540">
    <property type="entry name" value="P-loop containing nucleoside triphosphate hydrolases"/>
    <property type="match status" value="1"/>
</dbReference>
<keyword evidence="3" id="KW-0413">Isomerase</keyword>
<organism evidence="8 9">
    <name type="scientific">Favolaschia claudopus</name>
    <dbReference type="NCBI Taxonomy" id="2862362"/>
    <lineage>
        <taxon>Eukaryota</taxon>
        <taxon>Fungi</taxon>
        <taxon>Dikarya</taxon>
        <taxon>Basidiomycota</taxon>
        <taxon>Agaricomycotina</taxon>
        <taxon>Agaricomycetes</taxon>
        <taxon>Agaricomycetidae</taxon>
        <taxon>Agaricales</taxon>
        <taxon>Marasmiineae</taxon>
        <taxon>Mycenaceae</taxon>
        <taxon>Favolaschia</taxon>
    </lineage>
</organism>
<dbReference type="GO" id="GO:0003677">
    <property type="term" value="F:DNA binding"/>
    <property type="evidence" value="ECO:0007669"/>
    <property type="project" value="UniProtKB-KW"/>
</dbReference>
<dbReference type="GO" id="GO:0009378">
    <property type="term" value="F:four-way junction helicase activity"/>
    <property type="evidence" value="ECO:0007669"/>
    <property type="project" value="TreeGrafter"/>
</dbReference>
<sequence length="325" mass="36231">MNGGKDYSAVSNHLPDPKDVQSLDDLPQGIIFTNHVKTQVLCRHLRRRYPHLRGAIDLLHAHRTAKAKRRVMKQFRKGKIKLLVATEAAGMGADISNIELIIQFGVPSSLSVWIQRAGRAGRSRSLQARAILLAEKSMFQRRKKRRKPGGDAENSVPALRPDGDGPELAEPLDDSKKWGKNVDPALREYISTKKCRCKITDQYFNNPTRLGTSPPIIDFCTILTRVLAPTGDCCENCITRLQPPPSTPPQTPEPTDSPPSSAHSTPSKQRNRNGKRSMVSGVGPSTRRTEHLKRARSALEKWRVNTCLQIYGATYLTHDVLLPDK</sequence>
<keyword evidence="2" id="KW-0238">DNA-binding</keyword>
<dbReference type="Pfam" id="PF00271">
    <property type="entry name" value="Helicase_C"/>
    <property type="match status" value="1"/>
</dbReference>
<proteinExistence type="inferred from homology"/>
<dbReference type="GO" id="GO:0043138">
    <property type="term" value="F:3'-5' DNA helicase activity"/>
    <property type="evidence" value="ECO:0007669"/>
    <property type="project" value="UniProtKB-EC"/>
</dbReference>
<dbReference type="GO" id="GO:0005694">
    <property type="term" value="C:chromosome"/>
    <property type="evidence" value="ECO:0007669"/>
    <property type="project" value="TreeGrafter"/>
</dbReference>
<dbReference type="EMBL" id="JAWWNJ010000103">
    <property type="protein sequence ID" value="KAK6993268.1"/>
    <property type="molecule type" value="Genomic_DNA"/>
</dbReference>
<dbReference type="AlphaFoldDB" id="A0AAV9ZWR0"/>
<evidence type="ECO:0000313" key="9">
    <source>
        <dbReference type="Proteomes" id="UP001362999"/>
    </source>
</evidence>
<dbReference type="SMART" id="SM00490">
    <property type="entry name" value="HELICc"/>
    <property type="match status" value="1"/>
</dbReference>
<evidence type="ECO:0000313" key="8">
    <source>
        <dbReference type="EMBL" id="KAK6993268.1"/>
    </source>
</evidence>
<evidence type="ECO:0000256" key="1">
    <source>
        <dbReference type="ARBA" id="ARBA00005446"/>
    </source>
</evidence>
<dbReference type="GO" id="GO:0016787">
    <property type="term" value="F:hydrolase activity"/>
    <property type="evidence" value="ECO:0007669"/>
    <property type="project" value="UniProtKB-KW"/>
</dbReference>
<comment type="similarity">
    <text evidence="1">Belongs to the helicase family. RecQ subfamily.</text>
</comment>
<evidence type="ECO:0000256" key="3">
    <source>
        <dbReference type="ARBA" id="ARBA00023235"/>
    </source>
</evidence>
<name>A0AAV9ZWR0_9AGAR</name>
<feature type="compositionally biased region" description="Pro residues" evidence="6">
    <location>
        <begin position="242"/>
        <end position="257"/>
    </location>
</feature>
<feature type="region of interest" description="Disordered" evidence="6">
    <location>
        <begin position="242"/>
        <end position="292"/>
    </location>
</feature>
<evidence type="ECO:0000256" key="4">
    <source>
        <dbReference type="ARBA" id="ARBA00034617"/>
    </source>
</evidence>
<dbReference type="PANTHER" id="PTHR13710">
    <property type="entry name" value="DNA HELICASE RECQ FAMILY MEMBER"/>
    <property type="match status" value="1"/>
</dbReference>
<dbReference type="EC" id="5.6.2.4" evidence="5"/>
<dbReference type="GO" id="GO:0005737">
    <property type="term" value="C:cytoplasm"/>
    <property type="evidence" value="ECO:0007669"/>
    <property type="project" value="TreeGrafter"/>
</dbReference>